<comment type="caution">
    <text evidence="3">The sequence shown here is derived from an EMBL/GenBank/DDBJ whole genome shotgun (WGS) entry which is preliminary data.</text>
</comment>
<dbReference type="SUPFAM" id="SSF49344">
    <property type="entry name" value="CBD9-like"/>
    <property type="match status" value="1"/>
</dbReference>
<gene>
    <name evidence="3" type="ORF">ACFFGH_13450</name>
</gene>
<feature type="domain" description="DUF5916" evidence="2">
    <location>
        <begin position="218"/>
        <end position="316"/>
    </location>
</feature>
<keyword evidence="1" id="KW-0732">Signal</keyword>
<dbReference type="RefSeq" id="WP_386669068.1">
    <property type="nucleotide sequence ID" value="NZ_JBHLTG010000003.1"/>
</dbReference>
<dbReference type="Pfam" id="PF19313">
    <property type="entry name" value="DUF5916"/>
    <property type="match status" value="2"/>
</dbReference>
<reference evidence="3 4" key="1">
    <citation type="submission" date="2024-09" db="EMBL/GenBank/DDBJ databases">
        <authorList>
            <person name="Sun Q."/>
            <person name="Mori K."/>
        </authorList>
    </citation>
    <scope>NUCLEOTIDE SEQUENCE [LARGE SCALE GENOMIC DNA]</scope>
    <source>
        <strain evidence="3 4">KCTC 23076</strain>
    </source>
</reference>
<keyword evidence="4" id="KW-1185">Reference proteome</keyword>
<dbReference type="Proteomes" id="UP001589896">
    <property type="component" value="Unassembled WGS sequence"/>
</dbReference>
<evidence type="ECO:0000256" key="1">
    <source>
        <dbReference type="SAM" id="SignalP"/>
    </source>
</evidence>
<evidence type="ECO:0000313" key="4">
    <source>
        <dbReference type="Proteomes" id="UP001589896"/>
    </source>
</evidence>
<name>A0ABV6RQH2_9GAMM</name>
<proteinExistence type="predicted"/>
<evidence type="ECO:0000313" key="3">
    <source>
        <dbReference type="EMBL" id="MFC0678849.1"/>
    </source>
</evidence>
<sequence>MRTPFPFALLAALAAPAAVAVEIDGRIDPAEWEGAQHVTDFRLTQPLSRAPAPQPTEAWIKATPEGLAVGFRNLQDASVPRTRQRTQRDEGGPVDRVNLYVDFNGDGRTGYNFMVTLAGSVEDGTLTNENQFSNDWDGDWRSAVTEDEAGWSAEMLIPWHTAPMRSAEGGTRTIGIAVDRVLGATGERSTWPAIIYTEPRYLSVFQKIQIPAFSQSLLAVTPYVVGVQDMVAGGAEFDAGGDLFWKPNGQFQLSATLNPDFGQVESDELVVNFGAVETFFNDKRPFFTENQNFFDVPFGSPNNANRLIYTRRVGGPRDDRLGSADVTAALKVNGSMAGFNYGVFAATEGDEVGRDFYASRVTRDFGSQGLGATLTHVDRPFFDRQATVYEVDYRWAPNARWNIRSTAVASSVDQSGREVRDTGAQVRIDHSFAPGWRQQLFAVHLGDQLQLNDFGYLERNDFNYARYEIAHRLTALPDTSAYNAHEIRGALSRRMNNSGRHIADAWAVNWSSERRDGGQQMFDISGWTDGFDDLITRGNGAVRVPPKLYAIVQRFRPQKGRWSWRANARYAADGLGGIDEGALSISVEPVYHFSDSLNVFVGMEARYDPDWLVWRPDQDPATLDNRLGTFESNRLSLDAGATWLIDSKQELRVRLEVIGLDAELEQVWRVAPDGTPVAVDESVGDIGLRNMGFQVRYRYELAPLSHLYIAYVRGGAMYDEEIGGPFDARDEFTDAFSLRDSEQLLVKLSYRFEL</sequence>
<organism evidence="3 4">
    <name type="scientific">Lysobacter korlensis</name>
    <dbReference type="NCBI Taxonomy" id="553636"/>
    <lineage>
        <taxon>Bacteria</taxon>
        <taxon>Pseudomonadati</taxon>
        <taxon>Pseudomonadota</taxon>
        <taxon>Gammaproteobacteria</taxon>
        <taxon>Lysobacterales</taxon>
        <taxon>Lysobacteraceae</taxon>
        <taxon>Lysobacter</taxon>
    </lineage>
</organism>
<dbReference type="Gene3D" id="2.60.40.1190">
    <property type="match status" value="1"/>
</dbReference>
<protein>
    <submittedName>
        <fullName evidence="3">DUF5916 domain-containing protein</fullName>
    </submittedName>
</protein>
<feature type="domain" description="DUF5916" evidence="2">
    <location>
        <begin position="398"/>
        <end position="750"/>
    </location>
</feature>
<accession>A0ABV6RQH2</accession>
<evidence type="ECO:0000259" key="2">
    <source>
        <dbReference type="Pfam" id="PF19313"/>
    </source>
</evidence>
<feature type="signal peptide" evidence="1">
    <location>
        <begin position="1"/>
        <end position="20"/>
    </location>
</feature>
<dbReference type="InterPro" id="IPR045670">
    <property type="entry name" value="DUF5916"/>
</dbReference>
<feature type="chain" id="PRO_5046712399" evidence="1">
    <location>
        <begin position="21"/>
        <end position="754"/>
    </location>
</feature>
<dbReference type="EMBL" id="JBHLTG010000003">
    <property type="protein sequence ID" value="MFC0678849.1"/>
    <property type="molecule type" value="Genomic_DNA"/>
</dbReference>